<name>A0A9X0W6W9_9GAMM</name>
<dbReference type="Proteomes" id="UP001138768">
    <property type="component" value="Unassembled WGS sequence"/>
</dbReference>
<proteinExistence type="predicted"/>
<dbReference type="RefSeq" id="WP_200238266.1">
    <property type="nucleotide sequence ID" value="NZ_NRRY01000003.1"/>
</dbReference>
<keyword evidence="2" id="KW-1185">Reference proteome</keyword>
<sequence length="81" mass="9248">MSNEPDNLVLDILQTMRSEIRADMSEVKQRLSAIEVQVSAMGQQLAGLSTAFYSSKGEMDEFRRRLERVERRLALRDSESA</sequence>
<reference evidence="1 2" key="1">
    <citation type="journal article" date="2020" name="Microorganisms">
        <title>Osmotic Adaptation and Compatible Solute Biosynthesis of Phototrophic Bacteria as Revealed from Genome Analyses.</title>
        <authorList>
            <person name="Imhoff J.F."/>
            <person name="Rahn T."/>
            <person name="Kunzel S."/>
            <person name="Keller A."/>
            <person name="Neulinger S.C."/>
        </authorList>
    </citation>
    <scope>NUCLEOTIDE SEQUENCE [LARGE SCALE GENOMIC DNA]</scope>
    <source>
        <strain evidence="1 2">DSM 25653</strain>
    </source>
</reference>
<comment type="caution">
    <text evidence="1">The sequence shown here is derived from an EMBL/GenBank/DDBJ whole genome shotgun (WGS) entry which is preliminary data.</text>
</comment>
<protein>
    <submittedName>
        <fullName evidence="1">Uncharacterized protein</fullName>
    </submittedName>
</protein>
<evidence type="ECO:0000313" key="2">
    <source>
        <dbReference type="Proteomes" id="UP001138768"/>
    </source>
</evidence>
<organism evidence="1 2">
    <name type="scientific">Lamprobacter modestohalophilus</name>
    <dbReference type="NCBI Taxonomy" id="1064514"/>
    <lineage>
        <taxon>Bacteria</taxon>
        <taxon>Pseudomonadati</taxon>
        <taxon>Pseudomonadota</taxon>
        <taxon>Gammaproteobacteria</taxon>
        <taxon>Chromatiales</taxon>
        <taxon>Chromatiaceae</taxon>
        <taxon>Lamprobacter</taxon>
    </lineage>
</organism>
<accession>A0A9X0W6W9</accession>
<dbReference type="EMBL" id="NRRY01000003">
    <property type="protein sequence ID" value="MBK1617373.1"/>
    <property type="molecule type" value="Genomic_DNA"/>
</dbReference>
<gene>
    <name evidence="1" type="ORF">CKO42_02665</name>
</gene>
<dbReference type="AlphaFoldDB" id="A0A9X0W6W9"/>
<evidence type="ECO:0000313" key="1">
    <source>
        <dbReference type="EMBL" id="MBK1617373.1"/>
    </source>
</evidence>